<dbReference type="EMBL" id="NAJO01000032">
    <property type="protein sequence ID" value="OQO01082.1"/>
    <property type="molecule type" value="Genomic_DNA"/>
</dbReference>
<evidence type="ECO:0000256" key="3">
    <source>
        <dbReference type="ARBA" id="ARBA00022679"/>
    </source>
</evidence>
<dbReference type="PANTHER" id="PTHR31306:SF3">
    <property type="entry name" value="NUCLEOTIDE-DIPHOSPHO-SUGAR TRANSFERASE DOMAIN-CONTAINING PROTEIN"/>
    <property type="match status" value="1"/>
</dbReference>
<dbReference type="Pfam" id="PF05637">
    <property type="entry name" value="Glyco_transf_34"/>
    <property type="match status" value="1"/>
</dbReference>
<evidence type="ECO:0008006" key="6">
    <source>
        <dbReference type="Google" id="ProtNLM"/>
    </source>
</evidence>
<keyword evidence="3" id="KW-0808">Transferase</keyword>
<dbReference type="Gene3D" id="3.90.550.10">
    <property type="entry name" value="Spore Coat Polysaccharide Biosynthesis Protein SpsA, Chain A"/>
    <property type="match status" value="1"/>
</dbReference>
<dbReference type="GO" id="GO:0016757">
    <property type="term" value="F:glycosyltransferase activity"/>
    <property type="evidence" value="ECO:0007669"/>
    <property type="project" value="UniProtKB-KW"/>
</dbReference>
<dbReference type="InterPro" id="IPR029044">
    <property type="entry name" value="Nucleotide-diphossugar_trans"/>
</dbReference>
<sequence>MAPHLRELTFTCVFVLLLSSLGYFTWHSSHVSSFSYDARQGHTHAGSGLTGSGQLQSTLQYIFGEGGFSVTEPSFNDNGATYNLSNTPIHTTPLGNDILILDVDTRPFRGSHQVFHETNFDWSKLEPHSGGIVNHYMYAQTHGYAYQYLQLPTPTDRSPTWVKVAGLLQTLPNYKYVVFLDADALFTHMHIPMEWLLNYWSIDSTTSFAMALDPPGIENEDSLGRRHVNTGFIIAQNNPKTFEILEAWQDCPTEERWPGCARWRGERFHEQSAFGEFVRYDYEEYVKELPCTEANGEWDLDICKGVFVQHRWWRTAGTRQWVGEQTLQKVMERVHEGLMRDHGKEIAG</sequence>
<dbReference type="GO" id="GO:0000139">
    <property type="term" value="C:Golgi membrane"/>
    <property type="evidence" value="ECO:0007669"/>
    <property type="project" value="TreeGrafter"/>
</dbReference>
<organism evidence="4 5">
    <name type="scientific">Cryoendolithus antarcticus</name>
    <dbReference type="NCBI Taxonomy" id="1507870"/>
    <lineage>
        <taxon>Eukaryota</taxon>
        <taxon>Fungi</taxon>
        <taxon>Dikarya</taxon>
        <taxon>Ascomycota</taxon>
        <taxon>Pezizomycotina</taxon>
        <taxon>Dothideomycetes</taxon>
        <taxon>Dothideomycetidae</taxon>
        <taxon>Cladosporiales</taxon>
        <taxon>Cladosporiaceae</taxon>
        <taxon>Cryoendolithus</taxon>
    </lineage>
</organism>
<dbReference type="Proteomes" id="UP000192596">
    <property type="component" value="Unassembled WGS sequence"/>
</dbReference>
<dbReference type="AlphaFoldDB" id="A0A1V8SQA3"/>
<reference evidence="5" key="1">
    <citation type="submission" date="2017-03" db="EMBL/GenBank/DDBJ databases">
        <title>Genomes of endolithic fungi from Antarctica.</title>
        <authorList>
            <person name="Coleine C."/>
            <person name="Masonjones S."/>
            <person name="Stajich J.E."/>
        </authorList>
    </citation>
    <scope>NUCLEOTIDE SEQUENCE [LARGE SCALE GENOMIC DNA]</scope>
    <source>
        <strain evidence="5">CCFEE 5527</strain>
    </source>
</reference>
<keyword evidence="5" id="KW-1185">Reference proteome</keyword>
<proteinExistence type="inferred from homology"/>
<accession>A0A1V8SQA3</accession>
<dbReference type="SUPFAM" id="SSF53448">
    <property type="entry name" value="Nucleotide-diphospho-sugar transferases"/>
    <property type="match status" value="1"/>
</dbReference>
<keyword evidence="2" id="KW-0328">Glycosyltransferase</keyword>
<comment type="caution">
    <text evidence="4">The sequence shown here is derived from an EMBL/GenBank/DDBJ whole genome shotgun (WGS) entry which is preliminary data.</text>
</comment>
<dbReference type="InterPro" id="IPR008630">
    <property type="entry name" value="Glyco_trans_34"/>
</dbReference>
<evidence type="ECO:0000313" key="4">
    <source>
        <dbReference type="EMBL" id="OQO01082.1"/>
    </source>
</evidence>
<comment type="similarity">
    <text evidence="1">Belongs to the glycosyltransferase 34 family.</text>
</comment>
<evidence type="ECO:0000313" key="5">
    <source>
        <dbReference type="Proteomes" id="UP000192596"/>
    </source>
</evidence>
<protein>
    <recommendedName>
        <fullName evidence="6">Nucleotide-diphospho-sugar transferase domain-containing protein</fullName>
    </recommendedName>
</protein>
<dbReference type="OrthoDB" id="3763672at2759"/>
<gene>
    <name evidence="4" type="ORF">B0A48_13325</name>
</gene>
<name>A0A1V8SQA3_9PEZI</name>
<dbReference type="PANTHER" id="PTHR31306">
    <property type="entry name" value="ALPHA-1,6-MANNOSYLTRANSFERASE MNN11-RELATED"/>
    <property type="match status" value="1"/>
</dbReference>
<dbReference type="GO" id="GO:0006487">
    <property type="term" value="P:protein N-linked glycosylation"/>
    <property type="evidence" value="ECO:0007669"/>
    <property type="project" value="TreeGrafter"/>
</dbReference>
<evidence type="ECO:0000256" key="1">
    <source>
        <dbReference type="ARBA" id="ARBA00005664"/>
    </source>
</evidence>
<evidence type="ECO:0000256" key="2">
    <source>
        <dbReference type="ARBA" id="ARBA00022676"/>
    </source>
</evidence>
<dbReference type="InParanoid" id="A0A1V8SQA3"/>